<reference evidence="3 4" key="1">
    <citation type="submission" date="2015-12" db="EMBL/GenBank/DDBJ databases">
        <title>The genome of Folsomia candida.</title>
        <authorList>
            <person name="Faddeeva A."/>
            <person name="Derks M.F."/>
            <person name="Anvar Y."/>
            <person name="Smit S."/>
            <person name="Van Straalen N."/>
            <person name="Roelofs D."/>
        </authorList>
    </citation>
    <scope>NUCLEOTIDE SEQUENCE [LARGE SCALE GENOMIC DNA]</scope>
    <source>
        <strain evidence="3 4">VU population</strain>
        <tissue evidence="3">Whole body</tissue>
    </source>
</reference>
<evidence type="ECO:0000259" key="2">
    <source>
        <dbReference type="PROSITE" id="PS50191"/>
    </source>
</evidence>
<proteinExistence type="predicted"/>
<dbReference type="SUPFAM" id="SSF46938">
    <property type="entry name" value="CRAL/TRIO N-terminal domain"/>
    <property type="match status" value="1"/>
</dbReference>
<evidence type="ECO:0000256" key="1">
    <source>
        <dbReference type="SAM" id="SignalP"/>
    </source>
</evidence>
<dbReference type="Proteomes" id="UP000198287">
    <property type="component" value="Unassembled WGS sequence"/>
</dbReference>
<name>A0A226F2S7_FOLCA</name>
<dbReference type="CDD" id="cd00170">
    <property type="entry name" value="SEC14"/>
    <property type="match status" value="1"/>
</dbReference>
<comment type="caution">
    <text evidence="3">The sequence shown here is derived from an EMBL/GenBank/DDBJ whole genome shotgun (WGS) entry which is preliminary data.</text>
</comment>
<dbReference type="InterPro" id="IPR051064">
    <property type="entry name" value="SEC14/CRAL-TRIO_domain"/>
</dbReference>
<sequence>MSHLVKFESKFCSLVLLFLVSLTLGNINCTTFEQDTNLTLEQKELLDLFRSRVADQLPEEYMKKEIYLIKWLRTSKFKIDLAEERLFRNLEWRKEQGMDSIHYEDWSDMWNEDWHYFTEGRDKLGRPYLLIEVKNADTRKAVLQGKAQRMLRFFDKMMDQFCGLVRESGERYGNMTRGIILTNLEGFNPLQHACLRCIPFLLRPAVGYADHFPECVDKLVFVKSPKSVEQVLDLGRPFLPEADRNMIHIYGRNKKVWTEGLRKDFEINQLPTTLGGTRVFKGLGKDVQDF</sequence>
<protein>
    <recommendedName>
        <fullName evidence="2">CRAL-TRIO domain-containing protein</fullName>
    </recommendedName>
</protein>
<dbReference type="PANTHER" id="PTHR23324">
    <property type="entry name" value="SEC14 RELATED PROTEIN"/>
    <property type="match status" value="1"/>
</dbReference>
<dbReference type="OrthoDB" id="75724at2759"/>
<feature type="domain" description="CRAL-TRIO" evidence="2">
    <location>
        <begin position="120"/>
        <end position="282"/>
    </location>
</feature>
<gene>
    <name evidence="3" type="ORF">Fcan01_01177</name>
</gene>
<dbReference type="InterPro" id="IPR036865">
    <property type="entry name" value="CRAL-TRIO_dom_sf"/>
</dbReference>
<dbReference type="GO" id="GO:0005737">
    <property type="term" value="C:cytoplasm"/>
    <property type="evidence" value="ECO:0007669"/>
    <property type="project" value="TreeGrafter"/>
</dbReference>
<feature type="chain" id="PRO_5012601408" description="CRAL-TRIO domain-containing protein" evidence="1">
    <location>
        <begin position="26"/>
        <end position="290"/>
    </location>
</feature>
<dbReference type="SMART" id="SM00516">
    <property type="entry name" value="SEC14"/>
    <property type="match status" value="1"/>
</dbReference>
<dbReference type="SUPFAM" id="SSF52087">
    <property type="entry name" value="CRAL/TRIO domain"/>
    <property type="match status" value="1"/>
</dbReference>
<dbReference type="InterPro" id="IPR036273">
    <property type="entry name" value="CRAL/TRIO_N_dom_sf"/>
</dbReference>
<dbReference type="AlphaFoldDB" id="A0A226F2S7"/>
<dbReference type="Pfam" id="PF00650">
    <property type="entry name" value="CRAL_TRIO"/>
    <property type="match status" value="1"/>
</dbReference>
<dbReference type="Gene3D" id="3.40.525.10">
    <property type="entry name" value="CRAL-TRIO lipid binding domain"/>
    <property type="match status" value="1"/>
</dbReference>
<dbReference type="EMBL" id="LNIX01000001">
    <property type="protein sequence ID" value="OXA63246.1"/>
    <property type="molecule type" value="Genomic_DNA"/>
</dbReference>
<dbReference type="InterPro" id="IPR001251">
    <property type="entry name" value="CRAL-TRIO_dom"/>
</dbReference>
<organism evidence="3 4">
    <name type="scientific">Folsomia candida</name>
    <name type="common">Springtail</name>
    <dbReference type="NCBI Taxonomy" id="158441"/>
    <lineage>
        <taxon>Eukaryota</taxon>
        <taxon>Metazoa</taxon>
        <taxon>Ecdysozoa</taxon>
        <taxon>Arthropoda</taxon>
        <taxon>Hexapoda</taxon>
        <taxon>Collembola</taxon>
        <taxon>Entomobryomorpha</taxon>
        <taxon>Isotomoidea</taxon>
        <taxon>Isotomidae</taxon>
        <taxon>Proisotominae</taxon>
        <taxon>Folsomia</taxon>
    </lineage>
</organism>
<feature type="signal peptide" evidence="1">
    <location>
        <begin position="1"/>
        <end position="25"/>
    </location>
</feature>
<dbReference type="PANTHER" id="PTHR23324:SF83">
    <property type="entry name" value="SEC14-LIKE PROTEIN 2"/>
    <property type="match status" value="1"/>
</dbReference>
<evidence type="ECO:0000313" key="3">
    <source>
        <dbReference type="EMBL" id="OXA63246.1"/>
    </source>
</evidence>
<evidence type="ECO:0000313" key="4">
    <source>
        <dbReference type="Proteomes" id="UP000198287"/>
    </source>
</evidence>
<keyword evidence="1" id="KW-0732">Signal</keyword>
<keyword evidence="4" id="KW-1185">Reference proteome</keyword>
<dbReference type="OMA" id="RENIKWR"/>
<accession>A0A226F2S7</accession>
<dbReference type="PROSITE" id="PS50191">
    <property type="entry name" value="CRAL_TRIO"/>
    <property type="match status" value="1"/>
</dbReference>